<proteinExistence type="inferred from homology"/>
<dbReference type="InterPro" id="IPR004668">
    <property type="entry name" value="Anaer_Dcu_memb_transpt"/>
</dbReference>
<dbReference type="PANTHER" id="PTHR36106">
    <property type="entry name" value="ANAEROBIC C4-DICARBOXYLATE TRANSPORTER DCUB"/>
    <property type="match status" value="1"/>
</dbReference>
<keyword evidence="8 9" id="KW-0472">Membrane</keyword>
<dbReference type="Proteomes" id="UP000229630">
    <property type="component" value="Chromosome 2"/>
</dbReference>
<evidence type="ECO:0000256" key="2">
    <source>
        <dbReference type="ARBA" id="ARBA00006413"/>
    </source>
</evidence>
<evidence type="ECO:0000313" key="10">
    <source>
        <dbReference type="EMBL" id="ATV27558.1"/>
    </source>
</evidence>
<keyword evidence="6 9" id="KW-0812">Transmembrane</keyword>
<feature type="transmembrane region" description="Helical" evidence="9">
    <location>
        <begin position="136"/>
        <end position="159"/>
    </location>
</feature>
<reference evidence="10 11" key="1">
    <citation type="submission" date="2017-11" db="EMBL/GenBank/DDBJ databases">
        <title>Genome sequencing of Prevotella intermedia KCOM 2837.</title>
        <authorList>
            <person name="Kook J.-K."/>
            <person name="Park S.-N."/>
            <person name="Lim Y.K."/>
        </authorList>
    </citation>
    <scope>NUCLEOTIDE SEQUENCE [LARGE SCALE GENOMIC DNA]</scope>
    <source>
        <strain evidence="10 11">KCOM 2837</strain>
    </source>
</reference>
<comment type="subcellular location">
    <subcellularLocation>
        <location evidence="1">Cell inner membrane</location>
        <topology evidence="1">Multi-pass membrane protein</topology>
    </subcellularLocation>
</comment>
<feature type="transmembrane region" description="Helical" evidence="9">
    <location>
        <begin position="171"/>
        <end position="193"/>
    </location>
</feature>
<dbReference type="EMBL" id="CP024724">
    <property type="protein sequence ID" value="ATV27558.1"/>
    <property type="molecule type" value="Genomic_DNA"/>
</dbReference>
<feature type="transmembrane region" description="Helical" evidence="9">
    <location>
        <begin position="53"/>
        <end position="71"/>
    </location>
</feature>
<evidence type="ECO:0000256" key="5">
    <source>
        <dbReference type="ARBA" id="ARBA00022519"/>
    </source>
</evidence>
<keyword evidence="4" id="KW-1003">Cell membrane</keyword>
<dbReference type="PANTHER" id="PTHR36106:SF3">
    <property type="entry name" value="ANAEROBIC C4-DICARBOXYLATE TRANSPORTER DCUB"/>
    <property type="match status" value="1"/>
</dbReference>
<feature type="transmembrane region" description="Helical" evidence="9">
    <location>
        <begin position="20"/>
        <end position="41"/>
    </location>
</feature>
<protein>
    <submittedName>
        <fullName evidence="10">C4-dicarboxylate ABC transporter</fullName>
    </submittedName>
</protein>
<evidence type="ECO:0000256" key="3">
    <source>
        <dbReference type="ARBA" id="ARBA00022448"/>
    </source>
</evidence>
<dbReference type="AlphaFoldDB" id="A0A2D3LAE4"/>
<organism evidence="10 11">
    <name type="scientific">Prevotella intermedia</name>
    <dbReference type="NCBI Taxonomy" id="28131"/>
    <lineage>
        <taxon>Bacteria</taxon>
        <taxon>Pseudomonadati</taxon>
        <taxon>Bacteroidota</taxon>
        <taxon>Bacteroidia</taxon>
        <taxon>Bacteroidales</taxon>
        <taxon>Prevotellaceae</taxon>
        <taxon>Prevotella</taxon>
    </lineage>
</organism>
<accession>A0A2D3LAE4</accession>
<comment type="similarity">
    <text evidence="2">Belongs to the DcuA/DcuB transporter (TC 2.A.13.1) family.</text>
</comment>
<sequence>MTFLMIVELLVVLIALWIGARYGSLALGAISGIGLAILVFGFQLKPGDPPTDVIYIIIAAVTCAGILQASGGMDWMIQIAEKLLRKHPDRITILAPLTTFFLTILVGTGHVVYTLMPIICDIALKKGIRPERPCSVASIASQIGITCSPIAAAVVAFSAISADNGFQVTNIQIIMVSIPACIIGILAAVGYSWKRGLDLDKDPAFQAKLNNPEQRQYIYGSTATTLDKEISKESKRAVYIFMGALAVIVAISLTSMFGLNVLPEYSNVKAAHHATSLNVTPTTRDTICVRSFVFDNGKEVYLETAQAEQEALAKGMTIEHKSDTMKVATNAKAVDIDVKKLIKSGVIVEGVTEKSTKPLTMNIVIQIIMLVACALMIIFCKAKPKTAIAGPVWQNGMVAVVAIYGIAWMSNTYFDNYQTEMQLLLGEIVHQYPWSIAIAFFAVSVLINSQGAVVVSMLPLAYALGIPGWILLGVMPSVYGYFFIPNYPSDIATVNFDRSGTTVIGKYLLNHSFMIPGLIHVVVATITGFAISYVYHFWFGMY</sequence>
<evidence type="ECO:0000256" key="6">
    <source>
        <dbReference type="ARBA" id="ARBA00022692"/>
    </source>
</evidence>
<evidence type="ECO:0000256" key="4">
    <source>
        <dbReference type="ARBA" id="ARBA00022475"/>
    </source>
</evidence>
<feature type="transmembrane region" description="Helical" evidence="9">
    <location>
        <begin position="359"/>
        <end position="380"/>
    </location>
</feature>
<evidence type="ECO:0000256" key="7">
    <source>
        <dbReference type="ARBA" id="ARBA00022989"/>
    </source>
</evidence>
<dbReference type="GO" id="GO:0015556">
    <property type="term" value="F:C4-dicarboxylate transmembrane transporter activity"/>
    <property type="evidence" value="ECO:0007669"/>
    <property type="project" value="InterPro"/>
</dbReference>
<keyword evidence="5" id="KW-0997">Cell inner membrane</keyword>
<evidence type="ECO:0000256" key="8">
    <source>
        <dbReference type="ARBA" id="ARBA00023136"/>
    </source>
</evidence>
<feature type="transmembrane region" description="Helical" evidence="9">
    <location>
        <begin position="460"/>
        <end position="484"/>
    </location>
</feature>
<evidence type="ECO:0000256" key="1">
    <source>
        <dbReference type="ARBA" id="ARBA00004429"/>
    </source>
</evidence>
<dbReference type="RefSeq" id="WP_100020199.1">
    <property type="nucleotide sequence ID" value="NZ_CP024724.1"/>
</dbReference>
<feature type="transmembrane region" description="Helical" evidence="9">
    <location>
        <begin position="238"/>
        <end position="259"/>
    </location>
</feature>
<evidence type="ECO:0000256" key="9">
    <source>
        <dbReference type="SAM" id="Phobius"/>
    </source>
</evidence>
<dbReference type="GO" id="GO:0005886">
    <property type="term" value="C:plasma membrane"/>
    <property type="evidence" value="ECO:0007669"/>
    <property type="project" value="UniProtKB-SubCell"/>
</dbReference>
<feature type="transmembrane region" description="Helical" evidence="9">
    <location>
        <begin position="431"/>
        <end position="448"/>
    </location>
</feature>
<dbReference type="NCBIfam" id="NF009136">
    <property type="entry name" value="PRK12489.1"/>
    <property type="match status" value="1"/>
</dbReference>
<keyword evidence="7 9" id="KW-1133">Transmembrane helix</keyword>
<feature type="transmembrane region" description="Helical" evidence="9">
    <location>
        <begin position="517"/>
        <end position="538"/>
    </location>
</feature>
<keyword evidence="3" id="KW-0813">Transport</keyword>
<feature type="transmembrane region" description="Helical" evidence="9">
    <location>
        <begin position="91"/>
        <end position="115"/>
    </location>
</feature>
<gene>
    <name evidence="10" type="ORF">CTM62_12560</name>
</gene>
<dbReference type="Pfam" id="PF03605">
    <property type="entry name" value="DcuA_DcuB"/>
    <property type="match status" value="2"/>
</dbReference>
<evidence type="ECO:0000313" key="11">
    <source>
        <dbReference type="Proteomes" id="UP000229630"/>
    </source>
</evidence>
<feature type="transmembrane region" description="Helical" evidence="9">
    <location>
        <begin position="392"/>
        <end position="411"/>
    </location>
</feature>
<name>A0A2D3LAE4_PREIN</name>